<dbReference type="Pfam" id="PF02518">
    <property type="entry name" value="HATPase_c"/>
    <property type="match status" value="1"/>
</dbReference>
<feature type="transmembrane region" description="Helical" evidence="6">
    <location>
        <begin position="251"/>
        <end position="275"/>
    </location>
</feature>
<evidence type="ECO:0000256" key="2">
    <source>
        <dbReference type="ARBA" id="ARBA00012438"/>
    </source>
</evidence>
<feature type="transmembrane region" description="Helical" evidence="6">
    <location>
        <begin position="295"/>
        <end position="320"/>
    </location>
</feature>
<evidence type="ECO:0000313" key="8">
    <source>
        <dbReference type="EMBL" id="RAQ98275.1"/>
    </source>
</evidence>
<dbReference type="GO" id="GO:0000160">
    <property type="term" value="P:phosphorelay signal transduction system"/>
    <property type="evidence" value="ECO:0007669"/>
    <property type="project" value="UniProtKB-KW"/>
</dbReference>
<feature type="transmembrane region" description="Helical" evidence="6">
    <location>
        <begin position="365"/>
        <end position="383"/>
    </location>
</feature>
<feature type="transmembrane region" description="Helical" evidence="6">
    <location>
        <begin position="341"/>
        <end position="359"/>
    </location>
</feature>
<dbReference type="EMBL" id="MCIF01000002">
    <property type="protein sequence ID" value="RAQ98275.1"/>
    <property type="molecule type" value="Genomic_DNA"/>
</dbReference>
<dbReference type="InterPro" id="IPR036890">
    <property type="entry name" value="HATPase_C_sf"/>
</dbReference>
<dbReference type="InterPro" id="IPR004358">
    <property type="entry name" value="Sig_transdc_His_kin-like_C"/>
</dbReference>
<keyword evidence="3" id="KW-0808">Transferase</keyword>
<evidence type="ECO:0000256" key="4">
    <source>
        <dbReference type="ARBA" id="ARBA00022777"/>
    </source>
</evidence>
<organism evidence="8 9">
    <name type="scientific">Thermogemmatispora tikiterensis</name>
    <dbReference type="NCBI Taxonomy" id="1825093"/>
    <lineage>
        <taxon>Bacteria</taxon>
        <taxon>Bacillati</taxon>
        <taxon>Chloroflexota</taxon>
        <taxon>Ktedonobacteria</taxon>
        <taxon>Thermogemmatisporales</taxon>
        <taxon>Thermogemmatisporaceae</taxon>
        <taxon>Thermogemmatispora</taxon>
    </lineage>
</organism>
<dbReference type="PANTHER" id="PTHR24421:SF10">
    <property type="entry name" value="NITRATE_NITRITE SENSOR PROTEIN NARQ"/>
    <property type="match status" value="1"/>
</dbReference>
<dbReference type="GO" id="GO:0004673">
    <property type="term" value="F:protein histidine kinase activity"/>
    <property type="evidence" value="ECO:0007669"/>
    <property type="project" value="UniProtKB-EC"/>
</dbReference>
<keyword evidence="5" id="KW-0902">Two-component regulatory system</keyword>
<proteinExistence type="predicted"/>
<dbReference type="PROSITE" id="PS50109">
    <property type="entry name" value="HIS_KIN"/>
    <property type="match status" value="1"/>
</dbReference>
<feature type="transmembrane region" description="Helical" evidence="6">
    <location>
        <begin position="117"/>
        <end position="137"/>
    </location>
</feature>
<evidence type="ECO:0000256" key="3">
    <source>
        <dbReference type="ARBA" id="ARBA00022679"/>
    </source>
</evidence>
<dbReference type="CDD" id="cd16917">
    <property type="entry name" value="HATPase_UhpB-NarQ-NarX-like"/>
    <property type="match status" value="1"/>
</dbReference>
<feature type="transmembrane region" description="Helical" evidence="6">
    <location>
        <begin position="164"/>
        <end position="188"/>
    </location>
</feature>
<dbReference type="PANTHER" id="PTHR24421">
    <property type="entry name" value="NITRATE/NITRITE SENSOR PROTEIN NARX-RELATED"/>
    <property type="match status" value="1"/>
</dbReference>
<sequence>MALETLLAPVTLLRTLTLAVSIFNLVTFLWLASTVWLNGDHRARITLWGVVGLALSALFFFVHALLITLPLDQPALRPLLNILWQAAWFPALWVPYIWFAIGLHYASLINAGWRRRIPWLLALGAVLGTALLLLLLLNRRTFTFVETLQLLAYSTPPPSAGRAWISPLFLLPLLFLVYVAFCAIGPWFTSSRIQQVVVAGWRALGMSLRARNRGGSRPALRRVLLEAFWDDPTEVELLEEPQLSWHLARPALLLAALLMVALTIGLGLAGLWSMLRWLGRGAPLLALPPLDSIPSGLLLLDLIANLVVALIILVIGYSIVRHGILIERPLARRGFFEQWRGIVIVATAVALFIALLVSLTHSSLGGLLCITCLATVAYALFTWSSYRAHDRYIALLGRFLSSTSLRHWLNTSAEKSERELEDLFFSLCQSVLAVRCARLVILAGPMRRTFSYRWPADARFNGTELPRRGEGMVSGETDALVRLVPRRPPGGRGAGTPLAYRLRLRLASGEPLVCWVMPLYDERGLVATLFLGPREDGGTFTKEDMNLAQACGQRILDTIGDHEAMQAVAALLRRRIVDVKLLGAQQRRILHDEILPQMHLALLHLETLRTVTRQEGQEAARMALEEAVELVSTAHRQLAALMRATTPGAPYRLEREGLVQAIRTMLEQDFRDAFDEICWQVDDETAAHIDEVTPPAIAELIFAAVQEALRNAARHARGSDVHRRLRLTLQARCDPDLEVVVADDGVGIAAADAATSGTGGGLLTHSALLAIAGGSLTIKSAPDEGVTVRIYLPAEALL</sequence>
<evidence type="ECO:0000313" key="9">
    <source>
        <dbReference type="Proteomes" id="UP000248706"/>
    </source>
</evidence>
<keyword evidence="9" id="KW-1185">Reference proteome</keyword>
<evidence type="ECO:0000256" key="1">
    <source>
        <dbReference type="ARBA" id="ARBA00000085"/>
    </source>
</evidence>
<dbReference type="AlphaFoldDB" id="A0A328VVY3"/>
<dbReference type="EC" id="2.7.13.3" evidence="2"/>
<accession>A0A328VVY3</accession>
<dbReference type="InterPro" id="IPR003594">
    <property type="entry name" value="HATPase_dom"/>
</dbReference>
<feature type="domain" description="Histidine kinase" evidence="7">
    <location>
        <begin position="704"/>
        <end position="796"/>
    </location>
</feature>
<comment type="caution">
    <text evidence="8">The sequence shown here is derived from an EMBL/GenBank/DDBJ whole genome shotgun (WGS) entry which is preliminary data.</text>
</comment>
<keyword evidence="6" id="KW-1133">Transmembrane helix</keyword>
<name>A0A328VVY3_9CHLR</name>
<reference evidence="8 9" key="1">
    <citation type="submission" date="2016-08" db="EMBL/GenBank/DDBJ databases">
        <title>Analysis of Carbohydrate Active Enzymes in Thermogemmatispora T81 Reveals Carbohydrate Degradation Ability.</title>
        <authorList>
            <person name="Tomazini A."/>
            <person name="Lal S."/>
            <person name="Stott M."/>
            <person name="Henrissat B."/>
            <person name="Polikarpov I."/>
            <person name="Sparling R."/>
            <person name="Levin D.B."/>
        </authorList>
    </citation>
    <scope>NUCLEOTIDE SEQUENCE [LARGE SCALE GENOMIC DNA]</scope>
    <source>
        <strain evidence="8 9">T81</strain>
    </source>
</reference>
<feature type="transmembrane region" description="Helical" evidence="6">
    <location>
        <begin position="45"/>
        <end position="67"/>
    </location>
</feature>
<evidence type="ECO:0000256" key="6">
    <source>
        <dbReference type="SAM" id="Phobius"/>
    </source>
</evidence>
<feature type="transmembrane region" description="Helical" evidence="6">
    <location>
        <begin position="12"/>
        <end position="33"/>
    </location>
</feature>
<feature type="transmembrane region" description="Helical" evidence="6">
    <location>
        <begin position="87"/>
        <end position="105"/>
    </location>
</feature>
<dbReference type="InterPro" id="IPR005467">
    <property type="entry name" value="His_kinase_dom"/>
</dbReference>
<gene>
    <name evidence="8" type="ORF">A4R35_22230</name>
</gene>
<dbReference type="InterPro" id="IPR050482">
    <property type="entry name" value="Sensor_HK_TwoCompSys"/>
</dbReference>
<dbReference type="Gene3D" id="3.30.565.10">
    <property type="entry name" value="Histidine kinase-like ATPase, C-terminal domain"/>
    <property type="match status" value="1"/>
</dbReference>
<evidence type="ECO:0000256" key="5">
    <source>
        <dbReference type="ARBA" id="ARBA00023012"/>
    </source>
</evidence>
<keyword evidence="6" id="KW-0472">Membrane</keyword>
<comment type="catalytic activity">
    <reaction evidence="1">
        <text>ATP + protein L-histidine = ADP + protein N-phospho-L-histidine.</text>
        <dbReference type="EC" id="2.7.13.3"/>
    </reaction>
</comment>
<protein>
    <recommendedName>
        <fullName evidence="2">histidine kinase</fullName>
        <ecNumber evidence="2">2.7.13.3</ecNumber>
    </recommendedName>
</protein>
<dbReference type="SMART" id="SM00387">
    <property type="entry name" value="HATPase_c"/>
    <property type="match status" value="1"/>
</dbReference>
<keyword evidence="4" id="KW-0418">Kinase</keyword>
<keyword evidence="6" id="KW-0812">Transmembrane</keyword>
<dbReference type="SUPFAM" id="SSF55874">
    <property type="entry name" value="ATPase domain of HSP90 chaperone/DNA topoisomerase II/histidine kinase"/>
    <property type="match status" value="1"/>
</dbReference>
<evidence type="ECO:0000259" key="7">
    <source>
        <dbReference type="PROSITE" id="PS50109"/>
    </source>
</evidence>
<dbReference type="Proteomes" id="UP000248706">
    <property type="component" value="Unassembled WGS sequence"/>
</dbReference>
<dbReference type="PRINTS" id="PR00344">
    <property type="entry name" value="BCTRLSENSOR"/>
</dbReference>